<reference evidence="2" key="1">
    <citation type="submission" date="2025-08" db="UniProtKB">
        <authorList>
            <consortium name="RefSeq"/>
        </authorList>
    </citation>
    <scope>IDENTIFICATION</scope>
</reference>
<dbReference type="InterPro" id="IPR011257">
    <property type="entry name" value="DNA_glycosylase"/>
</dbReference>
<dbReference type="InterPro" id="IPR052054">
    <property type="entry name" value="Oxidative_DNA_repair_enzyme"/>
</dbReference>
<dbReference type="RefSeq" id="XP_021806119.1">
    <property type="nucleotide sequence ID" value="XM_021950427.1"/>
</dbReference>
<name>A0A6P5RST0_PRUAV</name>
<dbReference type="Gene3D" id="1.10.340.30">
    <property type="entry name" value="Hypothetical protein, domain 2"/>
    <property type="match status" value="1"/>
</dbReference>
<sequence>MAGFSMFLPLGESKSSFNMEKAVCNHGFFMMAPNRWIPSSKTLQRPLRLADSTTCVTVSILHPPNRTSLLVRVHDVQNISYTDQRAILNQVARMLRISERDEMAVTEYQKVHPEAKAKGFGRVFRSPTLFEDLVKWSNTLKMARALCELQFELSNNKPSARSGPCKVINQMDGGILGNFPTSKELAGFDENTLINDHKVLGYRAKLILKLARDVERGTIRLHEFEKALEDTSFNQDQVFRRLMKIKGFGSYACANAMMCIGYYQHVPLDTETIRHLQEVHGRKNCDKKTANNYVAEIYDKYAPYQCLAYWSELLDFYENKFGKLSELPSSSYETVSGSRDGAIYKSAVTLTPSLLSQLSEHDKLYNNVRDTNYYTNLCDI</sequence>
<gene>
    <name evidence="2" type="primary">LOC110750153</name>
</gene>
<accession>A0A6P5RST0</accession>
<dbReference type="AlphaFoldDB" id="A0A6P5RST0"/>
<dbReference type="GO" id="GO:0006285">
    <property type="term" value="P:base-excision repair, AP site formation"/>
    <property type="evidence" value="ECO:0007669"/>
    <property type="project" value="TreeGrafter"/>
</dbReference>
<dbReference type="PANTHER" id="PTHR10242:SF7">
    <property type="entry name" value="HHH-GPD DOMAIN-CONTAINING PROTEIN"/>
    <property type="match status" value="1"/>
</dbReference>
<dbReference type="GO" id="GO:0034039">
    <property type="term" value="F:8-oxo-7,8-dihydroguanine DNA N-glycosylase activity"/>
    <property type="evidence" value="ECO:0007669"/>
    <property type="project" value="TreeGrafter"/>
</dbReference>
<keyword evidence="1" id="KW-1185">Reference proteome</keyword>
<dbReference type="Proteomes" id="UP000515124">
    <property type="component" value="Unplaced"/>
</dbReference>
<dbReference type="GeneID" id="110750153"/>
<evidence type="ECO:0000313" key="2">
    <source>
        <dbReference type="RefSeq" id="XP_021806119.1"/>
    </source>
</evidence>
<proteinExistence type="predicted"/>
<evidence type="ECO:0000313" key="1">
    <source>
        <dbReference type="Proteomes" id="UP000515124"/>
    </source>
</evidence>
<dbReference type="SUPFAM" id="SSF48150">
    <property type="entry name" value="DNA-glycosylase"/>
    <property type="match status" value="1"/>
</dbReference>
<dbReference type="KEGG" id="pavi:110750153"/>
<protein>
    <submittedName>
        <fullName evidence="2">Uncharacterized protein LOC110750153</fullName>
    </submittedName>
</protein>
<dbReference type="PANTHER" id="PTHR10242">
    <property type="entry name" value="8-OXOGUANINE DNA GLYCOSYLASE"/>
    <property type="match status" value="1"/>
</dbReference>
<organism evidence="1 2">
    <name type="scientific">Prunus avium</name>
    <name type="common">Cherry</name>
    <name type="synonym">Cerasus avium</name>
    <dbReference type="NCBI Taxonomy" id="42229"/>
    <lineage>
        <taxon>Eukaryota</taxon>
        <taxon>Viridiplantae</taxon>
        <taxon>Streptophyta</taxon>
        <taxon>Embryophyta</taxon>
        <taxon>Tracheophyta</taxon>
        <taxon>Spermatophyta</taxon>
        <taxon>Magnoliopsida</taxon>
        <taxon>eudicotyledons</taxon>
        <taxon>Gunneridae</taxon>
        <taxon>Pentapetalae</taxon>
        <taxon>rosids</taxon>
        <taxon>fabids</taxon>
        <taxon>Rosales</taxon>
        <taxon>Rosaceae</taxon>
        <taxon>Amygdaloideae</taxon>
        <taxon>Amygdaleae</taxon>
        <taxon>Prunus</taxon>
    </lineage>
</organism>
<dbReference type="GO" id="GO:0005634">
    <property type="term" value="C:nucleus"/>
    <property type="evidence" value="ECO:0007669"/>
    <property type="project" value="TreeGrafter"/>
</dbReference>